<dbReference type="Proteomes" id="UP000001876">
    <property type="component" value="Unassembled WGS sequence"/>
</dbReference>
<sequence>MKENKLSAFAMDRLLRYADVPLHTRDTLPSFLESEPEKVKFVMFSSRSSTPPALLKRAATEYEDDVSFARVIHASADASYWIKKFNVVAPPAVLVMKEGNARVVEHEVSGKDKLKALLIEHKLQTLPQLRVSNVKSVGCQPGGLVQTCVVLLGVRGLDAFERARSTLRDAKASLQSTTEDFATLSTALEAKELAFAWVDAKTQASFCRAFFAPSDAAGAAACGKANAKPRVVAMRFTHGPDVIEHAVYDGEMDARAILSWVAKTSDAEGGSLREANRGDARFPELTAPKPSAIESLREWKTDATATAYDLAEELMYICVESGPVAPMFLLIVGLLVPSFVRRPKKSKRVKKKREVDDDAVVDWSDDDTLASLKGSQSGMVVVMLVDGFKTDQEVFKRLRGSFWREPILSFGTVNIAKVHAWAEFAETIGAAASTIVIWHPSRTKYRIIGNGETPHPELCSKIEQFLDGISGDLWVEGNWPSTSNN</sequence>
<dbReference type="InterPro" id="IPR036249">
    <property type="entry name" value="Thioredoxin-like_sf"/>
</dbReference>
<dbReference type="PANTHER" id="PTHR44303">
    <property type="entry name" value="DNAJ HOMOLOG SUBFAMILY C MEMBER 16"/>
    <property type="match status" value="1"/>
</dbReference>
<reference evidence="1 2" key="1">
    <citation type="journal article" date="2009" name="Science">
        <title>Green evolution and dynamic adaptations revealed by genomes of the marine picoeukaryotes Micromonas.</title>
        <authorList>
            <person name="Worden A.Z."/>
            <person name="Lee J.H."/>
            <person name="Mock T."/>
            <person name="Rouze P."/>
            <person name="Simmons M.P."/>
            <person name="Aerts A.L."/>
            <person name="Allen A.E."/>
            <person name="Cuvelier M.L."/>
            <person name="Derelle E."/>
            <person name="Everett M.V."/>
            <person name="Foulon E."/>
            <person name="Grimwood J."/>
            <person name="Gundlach H."/>
            <person name="Henrissat B."/>
            <person name="Napoli C."/>
            <person name="McDonald S.M."/>
            <person name="Parker M.S."/>
            <person name="Rombauts S."/>
            <person name="Salamov A."/>
            <person name="Von Dassow P."/>
            <person name="Badger J.H."/>
            <person name="Coutinho P.M."/>
            <person name="Demir E."/>
            <person name="Dubchak I."/>
            <person name="Gentemann C."/>
            <person name="Eikrem W."/>
            <person name="Gready J.E."/>
            <person name="John U."/>
            <person name="Lanier W."/>
            <person name="Lindquist E.A."/>
            <person name="Lucas S."/>
            <person name="Mayer K.F."/>
            <person name="Moreau H."/>
            <person name="Not F."/>
            <person name="Otillar R."/>
            <person name="Panaud O."/>
            <person name="Pangilinan J."/>
            <person name="Paulsen I."/>
            <person name="Piegu B."/>
            <person name="Poliakov A."/>
            <person name="Robbens S."/>
            <person name="Schmutz J."/>
            <person name="Toulza E."/>
            <person name="Wyss T."/>
            <person name="Zelensky A."/>
            <person name="Zhou K."/>
            <person name="Armbrust E.V."/>
            <person name="Bhattacharya D."/>
            <person name="Goodenough U.W."/>
            <person name="Van de Peer Y."/>
            <person name="Grigoriev I.V."/>
        </authorList>
    </citation>
    <scope>NUCLEOTIDE SEQUENCE [LARGE SCALE GENOMIC DNA]</scope>
    <source>
        <strain evidence="1 2">CCMP1545</strain>
    </source>
</reference>
<protein>
    <submittedName>
        <fullName evidence="1">Predicted protein</fullName>
    </submittedName>
</protein>
<dbReference type="AlphaFoldDB" id="C1N3Y0"/>
<dbReference type="SUPFAM" id="SSF52833">
    <property type="entry name" value="Thioredoxin-like"/>
    <property type="match status" value="1"/>
</dbReference>
<dbReference type="GeneID" id="9687893"/>
<organism evidence="2">
    <name type="scientific">Micromonas pusilla (strain CCMP1545)</name>
    <name type="common">Picoplanktonic green alga</name>
    <dbReference type="NCBI Taxonomy" id="564608"/>
    <lineage>
        <taxon>Eukaryota</taxon>
        <taxon>Viridiplantae</taxon>
        <taxon>Chlorophyta</taxon>
        <taxon>Mamiellophyceae</taxon>
        <taxon>Mamiellales</taxon>
        <taxon>Mamiellaceae</taxon>
        <taxon>Micromonas</taxon>
    </lineage>
</organism>
<dbReference type="EMBL" id="GG663746">
    <property type="protein sequence ID" value="EEH53272.1"/>
    <property type="molecule type" value="Genomic_DNA"/>
</dbReference>
<dbReference type="PANTHER" id="PTHR44303:SF2">
    <property type="entry name" value="DNAJ HOMOLOG SUBFAMILY C MEMBER 16"/>
    <property type="match status" value="1"/>
</dbReference>
<dbReference type="InterPro" id="IPR052448">
    <property type="entry name" value="DnaJ_C16_autophagy_reg"/>
</dbReference>
<proteinExistence type="predicted"/>
<evidence type="ECO:0000313" key="1">
    <source>
        <dbReference type="EMBL" id="EEH53272.1"/>
    </source>
</evidence>
<keyword evidence="2" id="KW-1185">Reference proteome</keyword>
<gene>
    <name evidence="1" type="ORF">MICPUCDRAFT_68766</name>
</gene>
<dbReference type="STRING" id="564608.C1N3Y0"/>
<dbReference type="KEGG" id="mpp:MICPUCDRAFT_68766"/>
<name>C1N3Y0_MICPC</name>
<evidence type="ECO:0000313" key="2">
    <source>
        <dbReference type="Proteomes" id="UP000001876"/>
    </source>
</evidence>
<dbReference type="eggNOG" id="ENOG502QRHR">
    <property type="taxonomic scope" value="Eukaryota"/>
</dbReference>
<accession>C1N3Y0</accession>
<dbReference type="RefSeq" id="XP_003062453.1">
    <property type="nucleotide sequence ID" value="XM_003062407.1"/>
</dbReference>